<dbReference type="GeneID" id="36833105"/>
<dbReference type="OrthoDB" id="39029at2157"/>
<proteinExistence type="predicted"/>
<organism evidence="1 2">
    <name type="scientific">Acidianus brierleyi</name>
    <dbReference type="NCBI Taxonomy" id="41673"/>
    <lineage>
        <taxon>Archaea</taxon>
        <taxon>Thermoproteota</taxon>
        <taxon>Thermoprotei</taxon>
        <taxon>Sulfolobales</taxon>
        <taxon>Sulfolobaceae</taxon>
        <taxon>Acidianus</taxon>
    </lineage>
</organism>
<dbReference type="EMBL" id="CP029289">
    <property type="protein sequence ID" value="AWR95390.1"/>
    <property type="molecule type" value="Genomic_DNA"/>
</dbReference>
<gene>
    <name evidence="1" type="ORF">DFR85_13075</name>
</gene>
<dbReference type="KEGG" id="abri:DFR85_13075"/>
<reference evidence="1 2" key="1">
    <citation type="submission" date="2018-05" db="EMBL/GenBank/DDBJ databases">
        <title>Complete Genome Sequences of Extremely Thermoacidophilic, Metal-Mobilizing Type-Strain Members of the Archaeal Family Sulfolobaceae: Acidianus brierleyi DSM-1651T, Acidianus sulfidivorans DSM-18786T, Metallosphaera hakonensis DSM-7519T, and Metallosphaera prunae DSM-10039T.</title>
        <authorList>
            <person name="Counts J.A."/>
            <person name="Kelly R.M."/>
        </authorList>
    </citation>
    <scope>NUCLEOTIDE SEQUENCE [LARGE SCALE GENOMIC DNA]</scope>
    <source>
        <strain evidence="1 2">DSM 1651</strain>
    </source>
</reference>
<dbReference type="RefSeq" id="WP_110271268.1">
    <property type="nucleotide sequence ID" value="NZ_CP029289.2"/>
</dbReference>
<accession>A0A2U9IHA7</accession>
<dbReference type="Proteomes" id="UP000248044">
    <property type="component" value="Chromosome"/>
</dbReference>
<protein>
    <submittedName>
        <fullName evidence="1">Uncharacterized protein</fullName>
    </submittedName>
</protein>
<evidence type="ECO:0000313" key="2">
    <source>
        <dbReference type="Proteomes" id="UP000248044"/>
    </source>
</evidence>
<name>A0A2U9IHA7_9CREN</name>
<evidence type="ECO:0000313" key="1">
    <source>
        <dbReference type="EMBL" id="AWR95390.1"/>
    </source>
</evidence>
<dbReference type="AlphaFoldDB" id="A0A2U9IHA7"/>
<sequence length="113" mass="13214">MISLGKWKASSYINCLRDFFSYDRVTIDSMAFLIASANDDELDVFKPDTNGIMYAEKLEDIKGNCEKWIKIFSSYKDDIIKNTSMKLWKFYSNKNVVFNEDEKRLLTDLGIKI</sequence>
<keyword evidence="2" id="KW-1185">Reference proteome</keyword>